<dbReference type="SUPFAM" id="SSF53474">
    <property type="entry name" value="alpha/beta-Hydrolases"/>
    <property type="match status" value="1"/>
</dbReference>
<keyword evidence="3" id="KW-0378">Hydrolase</keyword>
<organism evidence="3 4">
    <name type="scientific">Amycolatopsis tolypomycina</name>
    <dbReference type="NCBI Taxonomy" id="208445"/>
    <lineage>
        <taxon>Bacteria</taxon>
        <taxon>Bacillati</taxon>
        <taxon>Actinomycetota</taxon>
        <taxon>Actinomycetes</taxon>
        <taxon>Pseudonocardiales</taxon>
        <taxon>Pseudonocardiaceae</taxon>
        <taxon>Amycolatopsis</taxon>
    </lineage>
</organism>
<protein>
    <submittedName>
        <fullName evidence="3">Alpha/beta hydrolase family protein</fullName>
    </submittedName>
</protein>
<feature type="domain" description="PET hydrolase/cutinase-like" evidence="2">
    <location>
        <begin position="63"/>
        <end position="185"/>
    </location>
</feature>
<dbReference type="EMBL" id="FNSO01000004">
    <property type="protein sequence ID" value="SED09678.1"/>
    <property type="molecule type" value="Genomic_DNA"/>
</dbReference>
<dbReference type="RefSeq" id="WP_091314279.1">
    <property type="nucleotide sequence ID" value="NZ_FNSO01000004.1"/>
</dbReference>
<evidence type="ECO:0000313" key="3">
    <source>
        <dbReference type="EMBL" id="SED09678.1"/>
    </source>
</evidence>
<dbReference type="STRING" id="208445.SAMN04489727_6393"/>
<sequence>MALLKPALVAAATALVAATAAVLVPGAPEAEVAASPAPPASAVFHPVVREAAARTGDYAAEYTVYRPADLDRVPGRLPVVVFGNGACRHTSNDELLTVETLLAAHGFVVVAVGGFDEPALTENGSPVPAVITDAITWAERENGRPGSDLRHRLDTRRIGVTGHSCGGIEALVAGADPRVKSVLSLDSGFFADGTLGYGRENLRKLHTPVLFVDGGPADVAYENSGANYDLVTVPAVRATNPAAGHTGFVYGQRDGNPDPSVREEAVRVLVDWFDFTLNGNRTARGSFLGAGCGLCATPGWTVTSKNF</sequence>
<gene>
    <name evidence="3" type="ORF">SAMN04489727_6393</name>
</gene>
<evidence type="ECO:0000259" key="2">
    <source>
        <dbReference type="Pfam" id="PF12740"/>
    </source>
</evidence>
<dbReference type="PANTHER" id="PTHR33428:SF14">
    <property type="entry name" value="CARBOXYLESTERASE TYPE B DOMAIN-CONTAINING PROTEIN"/>
    <property type="match status" value="1"/>
</dbReference>
<feature type="chain" id="PRO_5038947596" evidence="1">
    <location>
        <begin position="21"/>
        <end position="307"/>
    </location>
</feature>
<reference evidence="4" key="1">
    <citation type="submission" date="2016-10" db="EMBL/GenBank/DDBJ databases">
        <authorList>
            <person name="Varghese N."/>
            <person name="Submissions S."/>
        </authorList>
    </citation>
    <scope>NUCLEOTIDE SEQUENCE [LARGE SCALE GENOMIC DNA]</scope>
    <source>
        <strain evidence="4">DSM 44544</strain>
    </source>
</reference>
<dbReference type="PANTHER" id="PTHR33428">
    <property type="entry name" value="CHLOROPHYLLASE-2, CHLOROPLASTIC"/>
    <property type="match status" value="1"/>
</dbReference>
<accession>A0A1H4XXV1</accession>
<keyword evidence="4" id="KW-1185">Reference proteome</keyword>
<name>A0A1H4XXV1_9PSEU</name>
<keyword evidence="1" id="KW-0732">Signal</keyword>
<dbReference type="InterPro" id="IPR041127">
    <property type="entry name" value="PET_hydrolase/cutinase-like"/>
</dbReference>
<dbReference type="Pfam" id="PF12740">
    <property type="entry name" value="PETase"/>
    <property type="match status" value="1"/>
</dbReference>
<dbReference type="OrthoDB" id="9812672at2"/>
<dbReference type="InterPro" id="IPR029058">
    <property type="entry name" value="AB_hydrolase_fold"/>
</dbReference>
<dbReference type="Proteomes" id="UP000199622">
    <property type="component" value="Unassembled WGS sequence"/>
</dbReference>
<dbReference type="GO" id="GO:0016787">
    <property type="term" value="F:hydrolase activity"/>
    <property type="evidence" value="ECO:0007669"/>
    <property type="project" value="UniProtKB-KW"/>
</dbReference>
<dbReference type="Gene3D" id="3.40.50.1820">
    <property type="entry name" value="alpha/beta hydrolase"/>
    <property type="match status" value="1"/>
</dbReference>
<proteinExistence type="predicted"/>
<dbReference type="AlphaFoldDB" id="A0A1H4XXV1"/>
<evidence type="ECO:0000313" key="4">
    <source>
        <dbReference type="Proteomes" id="UP000199622"/>
    </source>
</evidence>
<evidence type="ECO:0000256" key="1">
    <source>
        <dbReference type="SAM" id="SignalP"/>
    </source>
</evidence>
<feature type="signal peptide" evidence="1">
    <location>
        <begin position="1"/>
        <end position="20"/>
    </location>
</feature>